<dbReference type="Gene3D" id="2.40.170.20">
    <property type="entry name" value="TonB-dependent receptor, beta-barrel domain"/>
    <property type="match status" value="1"/>
</dbReference>
<keyword evidence="2 8" id="KW-0813">Transport</keyword>
<dbReference type="STRING" id="871741.SAMN05192570_1612"/>
<evidence type="ECO:0000313" key="13">
    <source>
        <dbReference type="Proteomes" id="UP000198788"/>
    </source>
</evidence>
<evidence type="ECO:0000259" key="11">
    <source>
        <dbReference type="Pfam" id="PF07715"/>
    </source>
</evidence>
<dbReference type="PANTHER" id="PTHR47234">
    <property type="match status" value="1"/>
</dbReference>
<dbReference type="PANTHER" id="PTHR47234:SF2">
    <property type="entry name" value="TONB-DEPENDENT RECEPTOR"/>
    <property type="match status" value="1"/>
</dbReference>
<evidence type="ECO:0000256" key="7">
    <source>
        <dbReference type="ARBA" id="ARBA00023237"/>
    </source>
</evidence>
<gene>
    <name evidence="12" type="ORF">SAMN05192570_1612</name>
</gene>
<protein>
    <submittedName>
        <fullName evidence="12">TonB-dependent Receptor Plug Domain</fullName>
    </submittedName>
</protein>
<evidence type="ECO:0000256" key="2">
    <source>
        <dbReference type="ARBA" id="ARBA00022448"/>
    </source>
</evidence>
<evidence type="ECO:0000256" key="6">
    <source>
        <dbReference type="ARBA" id="ARBA00023136"/>
    </source>
</evidence>
<dbReference type="InterPro" id="IPR037066">
    <property type="entry name" value="Plug_dom_sf"/>
</dbReference>
<dbReference type="AlphaFoldDB" id="A0A1I6QAR8"/>
<evidence type="ECO:0000256" key="3">
    <source>
        <dbReference type="ARBA" id="ARBA00022452"/>
    </source>
</evidence>
<dbReference type="InterPro" id="IPR039426">
    <property type="entry name" value="TonB-dep_rcpt-like"/>
</dbReference>
<keyword evidence="3 8" id="KW-1134">Transmembrane beta strand</keyword>
<evidence type="ECO:0000256" key="4">
    <source>
        <dbReference type="ARBA" id="ARBA00022692"/>
    </source>
</evidence>
<keyword evidence="6 8" id="KW-0472">Membrane</keyword>
<dbReference type="Proteomes" id="UP000198788">
    <property type="component" value="Unassembled WGS sequence"/>
</dbReference>
<feature type="domain" description="TonB-dependent receptor plug" evidence="11">
    <location>
        <begin position="87"/>
        <end position="202"/>
    </location>
</feature>
<dbReference type="SUPFAM" id="SSF56935">
    <property type="entry name" value="Porins"/>
    <property type="match status" value="1"/>
</dbReference>
<comment type="similarity">
    <text evidence="8 9">Belongs to the TonB-dependent receptor family.</text>
</comment>
<keyword evidence="5 9" id="KW-0798">TonB box</keyword>
<keyword evidence="12" id="KW-0675">Receptor</keyword>
<dbReference type="Pfam" id="PF00593">
    <property type="entry name" value="TonB_dep_Rec_b-barrel"/>
    <property type="match status" value="1"/>
</dbReference>
<evidence type="ECO:0000256" key="8">
    <source>
        <dbReference type="PROSITE-ProRule" id="PRU01360"/>
    </source>
</evidence>
<reference evidence="13" key="1">
    <citation type="submission" date="2016-10" db="EMBL/GenBank/DDBJ databases">
        <authorList>
            <person name="Varghese N."/>
            <person name="Submissions S."/>
        </authorList>
    </citation>
    <scope>NUCLEOTIDE SEQUENCE [LARGE SCALE GENOMIC DNA]</scope>
    <source>
        <strain evidence="13">CGMCC 1.10683</strain>
    </source>
</reference>
<organism evidence="12 13">
    <name type="scientific">Brevundimonas viscosa</name>
    <dbReference type="NCBI Taxonomy" id="871741"/>
    <lineage>
        <taxon>Bacteria</taxon>
        <taxon>Pseudomonadati</taxon>
        <taxon>Pseudomonadota</taxon>
        <taxon>Alphaproteobacteria</taxon>
        <taxon>Caulobacterales</taxon>
        <taxon>Caulobacteraceae</taxon>
        <taxon>Brevundimonas</taxon>
    </lineage>
</organism>
<dbReference type="InterPro" id="IPR000531">
    <property type="entry name" value="Beta-barrel_TonB"/>
</dbReference>
<comment type="subcellular location">
    <subcellularLocation>
        <location evidence="1 8">Cell outer membrane</location>
        <topology evidence="1 8">Multi-pass membrane protein</topology>
    </subcellularLocation>
</comment>
<dbReference type="InterPro" id="IPR012910">
    <property type="entry name" value="Plug_dom"/>
</dbReference>
<dbReference type="Gene3D" id="2.170.130.10">
    <property type="entry name" value="TonB-dependent receptor, plug domain"/>
    <property type="match status" value="1"/>
</dbReference>
<dbReference type="PROSITE" id="PS52016">
    <property type="entry name" value="TONB_DEPENDENT_REC_3"/>
    <property type="match status" value="1"/>
</dbReference>
<keyword evidence="7 8" id="KW-0998">Cell outer membrane</keyword>
<evidence type="ECO:0000313" key="12">
    <source>
        <dbReference type="EMBL" id="SFS49524.1"/>
    </source>
</evidence>
<feature type="domain" description="TonB-dependent receptor-like beta-barrel" evidence="10">
    <location>
        <begin position="601"/>
        <end position="1135"/>
    </location>
</feature>
<evidence type="ECO:0000256" key="5">
    <source>
        <dbReference type="ARBA" id="ARBA00023077"/>
    </source>
</evidence>
<evidence type="ECO:0000259" key="10">
    <source>
        <dbReference type="Pfam" id="PF00593"/>
    </source>
</evidence>
<keyword evidence="4 8" id="KW-0812">Transmembrane</keyword>
<proteinExistence type="inferred from homology"/>
<dbReference type="GO" id="GO:0009279">
    <property type="term" value="C:cell outer membrane"/>
    <property type="evidence" value="ECO:0007669"/>
    <property type="project" value="UniProtKB-SubCell"/>
</dbReference>
<evidence type="ECO:0000256" key="1">
    <source>
        <dbReference type="ARBA" id="ARBA00004571"/>
    </source>
</evidence>
<dbReference type="OrthoDB" id="7051241at2"/>
<keyword evidence="13" id="KW-1185">Reference proteome</keyword>
<dbReference type="Pfam" id="PF07715">
    <property type="entry name" value="Plug"/>
    <property type="match status" value="1"/>
</dbReference>
<dbReference type="EMBL" id="FOZV01000003">
    <property type="protein sequence ID" value="SFS49524.1"/>
    <property type="molecule type" value="Genomic_DNA"/>
</dbReference>
<sequence>MLACPMKQSLFRRLCVRIITGWGHHMLAKRKYLFGTTILAGVVALTAPAYAQDRLPGVTSTGQQDEEATEIGEIVVTGSRIRRDPTNSPTPLIQVQREDLLSTGQATVIDYLATIPALANSLVPSDTTAGAGLNDGGLEFANLRSLGAVRTLSLVDGRRHVGSQSGTLSVDVSTIPRLLIENVEIVTGGASSVYGADAVSGVVNYVLRKDFEGLEIDANYGELVQGGDAHTQRVSVLAGANLLDDRLNIYAHGEYEKAEEVFVEYLNWQRNGRLITGVDADPTNPLFGPASDGIFDQEQFYNARRLDRPLWGSTTLANMQQPSPLSDPDVPFANCPGLSTAAACFSVDPTKTYWYDGPTARLANFGQRIGNTGANRPWNIGGDGEPANRTAFDNRTEFPNQESKRFQAGLNFRLTDNVSAMAEVKYTTEDAFDFGQFSFWDIYITNAGFGGGINGGSGVTGGPGLISGTSGFSTRLDNAFLPANVAAAIAANTFMGYASPSAATPDQPGAPTGLRAGPIADHRGFGIARDYTNNREVTRYVVGLDGNLDRLAFVDNVNWSLSYVYGEMNNINIETGPDATRFGHALDSVVDVAGEVNGTPGEIVCRVQLLHARGFPIREQNPNTDLDGDGVGNDVEFYSNPGSNPEVAGCVPLNVFGAGNQSQEGLDYVSAFVRVFERNEQEQAIASVSGELWDFWGAGPIGAAFGVEYRREYAEGIGRSRDTAGRNLQLNTGLDMLGTEYTSEEVFAELAIPLMRDTWLGEFAELSASYRAFDYSSAAGSGDVYGVNLIYRPIQDITFKTSFNTSFRAPNLFETGRGLVQTFVNGFVDPCHTGVIAAFQGENAAEVRQNRIANCTALAAAKGLSYDFSQATPDQSDDYRPVYGGGIASTIGPNPLLEPEESESFTFSTVLAPRMFPNLSIVLDYYEIELSNVIITPGGQFLADDCVSEAQLNPQTCSLVFRNNPDPNNPFNDFMVGAPPGDALGGFTLGAINRAKLETRGLDFTVNYRMDLEEMFGLNWGRLDYSLGGLWLIDQKNFTDPADPTAFTDVTSDVFFPRVEGVSRLTWSPNDTWSFTWSLDWQVSQDLSKKRDVVATGNLDFQPEEWWETGNFYRNDFSVRYNVRDDLTLRAGVTNAFDAEPPPYLGFASTFDPYGRRFNIGLNWRPY</sequence>
<evidence type="ECO:0000256" key="9">
    <source>
        <dbReference type="RuleBase" id="RU003357"/>
    </source>
</evidence>
<dbReference type="InterPro" id="IPR036942">
    <property type="entry name" value="Beta-barrel_TonB_sf"/>
</dbReference>
<accession>A0A1I6QAR8</accession>
<name>A0A1I6QAR8_9CAUL</name>